<sequence length="452" mass="46463">MSTAGRKTRAAGVAGWVLFDWAAQPFFTLVTTFVFAPYFASALAATPAEGQALWGYATSAAGLAIALLAPFLGCVADAGGARKPWIAALTVPYVLSCLALWWAVPGTGYGMAVALAGYALGTLAIEFATVFNNSMMGSLVARDRLGRLSGAGWAVGYLGGLISLVIVLGFMAANPETGKTLLGADPLFGLDPAAREGDRASGPFSALWFLVFVLPMFLFTPDEPRRMGVRAAVRQGLASLRRSLADVLQVPGMARFLIANMLYNDGLVALFAFGGIYAAGVLGWGTIQIGTFGILLTITGTIGALTGGWLDDLIGSRKVILGALGGLILCGLGLVSVDRDTVFFVFDVTPAAPGALFGSLPDLMFLVLGGCIGALAGPLQSAARSLLVHLAPEGRQGQFFGLLALSGKVTSFLAPLAVALVTTATASQAAGMAVILVFFAGGAFVLAGLKPR</sequence>
<proteinExistence type="predicted"/>
<dbReference type="InterPro" id="IPR024671">
    <property type="entry name" value="Atg22-like"/>
</dbReference>
<dbReference type="Pfam" id="PF11700">
    <property type="entry name" value="ATG22"/>
    <property type="match status" value="1"/>
</dbReference>
<evidence type="ECO:0000256" key="2">
    <source>
        <dbReference type="ARBA" id="ARBA00022448"/>
    </source>
</evidence>
<keyword evidence="5 6" id="KW-0472">Membrane</keyword>
<dbReference type="InterPro" id="IPR020846">
    <property type="entry name" value="MFS_dom"/>
</dbReference>
<dbReference type="PROSITE" id="PS50850">
    <property type="entry name" value="MFS"/>
    <property type="match status" value="1"/>
</dbReference>
<feature type="transmembrane region" description="Helical" evidence="6">
    <location>
        <begin position="52"/>
        <end position="73"/>
    </location>
</feature>
<feature type="transmembrane region" description="Helical" evidence="6">
    <location>
        <begin position="429"/>
        <end position="449"/>
    </location>
</feature>
<keyword evidence="4 6" id="KW-1133">Transmembrane helix</keyword>
<evidence type="ECO:0000256" key="4">
    <source>
        <dbReference type="ARBA" id="ARBA00022989"/>
    </source>
</evidence>
<dbReference type="InterPro" id="IPR050495">
    <property type="entry name" value="ATG22/LtaA_families"/>
</dbReference>
<dbReference type="GO" id="GO:0022857">
    <property type="term" value="F:transmembrane transporter activity"/>
    <property type="evidence" value="ECO:0007669"/>
    <property type="project" value="InterPro"/>
</dbReference>
<evidence type="ECO:0000256" key="1">
    <source>
        <dbReference type="ARBA" id="ARBA00004127"/>
    </source>
</evidence>
<reference evidence="9" key="1">
    <citation type="submission" date="2015-08" db="EMBL/GenBank/DDBJ databases">
        <authorList>
            <person name="Varghese N."/>
        </authorList>
    </citation>
    <scope>NUCLEOTIDE SEQUENCE [LARGE SCALE GENOMIC DNA]</scope>
    <source>
        <strain evidence="9">DSM 23407</strain>
    </source>
</reference>
<feature type="transmembrane region" description="Helical" evidence="6">
    <location>
        <begin position="289"/>
        <end position="310"/>
    </location>
</feature>
<evidence type="ECO:0000256" key="3">
    <source>
        <dbReference type="ARBA" id="ARBA00022692"/>
    </source>
</evidence>
<dbReference type="AlphaFoldDB" id="A0A0K6HSJ8"/>
<dbReference type="RefSeq" id="WP_055454754.1">
    <property type="nucleotide sequence ID" value="NZ_CYHE01000002.1"/>
</dbReference>
<gene>
    <name evidence="8" type="ORF">Ga0061067_102525</name>
</gene>
<dbReference type="Proteomes" id="UP000183900">
    <property type="component" value="Unassembled WGS sequence"/>
</dbReference>
<feature type="transmembrane region" description="Helical" evidence="6">
    <location>
        <begin position="151"/>
        <end position="173"/>
    </location>
</feature>
<evidence type="ECO:0000256" key="5">
    <source>
        <dbReference type="ARBA" id="ARBA00023136"/>
    </source>
</evidence>
<feature type="transmembrane region" description="Helical" evidence="6">
    <location>
        <begin position="363"/>
        <end position="387"/>
    </location>
</feature>
<feature type="transmembrane region" description="Helical" evidence="6">
    <location>
        <begin position="262"/>
        <end position="283"/>
    </location>
</feature>
<feature type="domain" description="Major facilitator superfamily (MFS) profile" evidence="7">
    <location>
        <begin position="1"/>
        <end position="452"/>
    </location>
</feature>
<evidence type="ECO:0000256" key="6">
    <source>
        <dbReference type="SAM" id="Phobius"/>
    </source>
</evidence>
<evidence type="ECO:0000313" key="9">
    <source>
        <dbReference type="Proteomes" id="UP000183900"/>
    </source>
</evidence>
<dbReference type="EMBL" id="CYHE01000002">
    <property type="protein sequence ID" value="CUA93816.1"/>
    <property type="molecule type" value="Genomic_DNA"/>
</dbReference>
<protein>
    <submittedName>
        <fullName evidence="8">MFS-type transporter involved in bile tolerance, Atg22 family</fullName>
    </submittedName>
</protein>
<accession>A0A0K6HSJ8</accession>
<dbReference type="InterPro" id="IPR036259">
    <property type="entry name" value="MFS_trans_sf"/>
</dbReference>
<dbReference type="GO" id="GO:0012505">
    <property type="term" value="C:endomembrane system"/>
    <property type="evidence" value="ECO:0007669"/>
    <property type="project" value="UniProtKB-SubCell"/>
</dbReference>
<dbReference type="Gene3D" id="1.20.1250.20">
    <property type="entry name" value="MFS general substrate transporter like domains"/>
    <property type="match status" value="1"/>
</dbReference>
<keyword evidence="9" id="KW-1185">Reference proteome</keyword>
<dbReference type="PANTHER" id="PTHR23519">
    <property type="entry name" value="AUTOPHAGY-RELATED PROTEIN 22"/>
    <property type="match status" value="1"/>
</dbReference>
<feature type="transmembrane region" description="Helical" evidence="6">
    <location>
        <begin position="85"/>
        <end position="103"/>
    </location>
</feature>
<feature type="transmembrane region" description="Helical" evidence="6">
    <location>
        <begin position="399"/>
        <end position="423"/>
    </location>
</feature>
<feature type="transmembrane region" description="Helical" evidence="6">
    <location>
        <begin position="12"/>
        <end position="40"/>
    </location>
</feature>
<feature type="transmembrane region" description="Helical" evidence="6">
    <location>
        <begin position="109"/>
        <end position="131"/>
    </location>
</feature>
<name>A0A0K6HSJ8_9HYPH</name>
<organism evidence="8 9">
    <name type="scientific">Pannonibacter indicus</name>
    <dbReference type="NCBI Taxonomy" id="466044"/>
    <lineage>
        <taxon>Bacteria</taxon>
        <taxon>Pseudomonadati</taxon>
        <taxon>Pseudomonadota</taxon>
        <taxon>Alphaproteobacteria</taxon>
        <taxon>Hyphomicrobiales</taxon>
        <taxon>Stappiaceae</taxon>
        <taxon>Pannonibacter</taxon>
    </lineage>
</organism>
<dbReference type="PANTHER" id="PTHR23519:SF1">
    <property type="entry name" value="AUTOPHAGY-RELATED PROTEIN 22"/>
    <property type="match status" value="1"/>
</dbReference>
<feature type="transmembrane region" description="Helical" evidence="6">
    <location>
        <begin position="319"/>
        <end position="337"/>
    </location>
</feature>
<feature type="transmembrane region" description="Helical" evidence="6">
    <location>
        <begin position="200"/>
        <end position="220"/>
    </location>
</feature>
<dbReference type="OrthoDB" id="9768783at2"/>
<keyword evidence="2" id="KW-0813">Transport</keyword>
<evidence type="ECO:0000313" key="8">
    <source>
        <dbReference type="EMBL" id="CUA93816.1"/>
    </source>
</evidence>
<keyword evidence="3 6" id="KW-0812">Transmembrane</keyword>
<evidence type="ECO:0000259" key="7">
    <source>
        <dbReference type="PROSITE" id="PS50850"/>
    </source>
</evidence>
<dbReference type="SUPFAM" id="SSF103473">
    <property type="entry name" value="MFS general substrate transporter"/>
    <property type="match status" value="1"/>
</dbReference>
<comment type="subcellular location">
    <subcellularLocation>
        <location evidence="1">Endomembrane system</location>
        <topology evidence="1">Multi-pass membrane protein</topology>
    </subcellularLocation>
</comment>